<sequence>MTDGTTRGTRAALTAAQKRELDAAKQAAETAAAHYRETAGRIADELGWGGASAVARHLDWTPQHVSTLVAAHKAKAAEGSSAA</sequence>
<accession>A0ABV1W051</accession>
<name>A0ABV1W051_9ACTN</name>
<proteinExistence type="predicted"/>
<reference evidence="1 2" key="1">
    <citation type="submission" date="2024-06" db="EMBL/GenBank/DDBJ databases">
        <title>The Natural Products Discovery Center: Release of the First 8490 Sequenced Strains for Exploring Actinobacteria Biosynthetic Diversity.</title>
        <authorList>
            <person name="Kalkreuter E."/>
            <person name="Kautsar S.A."/>
            <person name="Yang D."/>
            <person name="Bader C.D."/>
            <person name="Teijaro C.N."/>
            <person name="Fluegel L."/>
            <person name="Davis C.M."/>
            <person name="Simpson J.R."/>
            <person name="Lauterbach L."/>
            <person name="Steele A.D."/>
            <person name="Gui C."/>
            <person name="Meng S."/>
            <person name="Li G."/>
            <person name="Viehrig K."/>
            <person name="Ye F."/>
            <person name="Su P."/>
            <person name="Kiefer A.F."/>
            <person name="Nichols A."/>
            <person name="Cepeda A.J."/>
            <person name="Yan W."/>
            <person name="Fan B."/>
            <person name="Jiang Y."/>
            <person name="Adhikari A."/>
            <person name="Zheng C.-J."/>
            <person name="Schuster L."/>
            <person name="Cowan T.M."/>
            <person name="Smanski M.J."/>
            <person name="Chevrette M.G."/>
            <person name="De Carvalho L.P.S."/>
            <person name="Shen B."/>
        </authorList>
    </citation>
    <scope>NUCLEOTIDE SEQUENCE [LARGE SCALE GENOMIC DNA]</scope>
    <source>
        <strain evidence="1 2">NPDC000634</strain>
    </source>
</reference>
<evidence type="ECO:0000313" key="1">
    <source>
        <dbReference type="EMBL" id="MER6977558.1"/>
    </source>
</evidence>
<dbReference type="Proteomes" id="UP001458415">
    <property type="component" value="Unassembled WGS sequence"/>
</dbReference>
<protein>
    <recommendedName>
        <fullName evidence="3">Helix-turn-helix DNA binding domain protein</fullName>
    </recommendedName>
</protein>
<evidence type="ECO:0000313" key="2">
    <source>
        <dbReference type="Proteomes" id="UP001458415"/>
    </source>
</evidence>
<comment type="caution">
    <text evidence="1">The sequence shown here is derived from an EMBL/GenBank/DDBJ whole genome shotgun (WGS) entry which is preliminary data.</text>
</comment>
<keyword evidence="2" id="KW-1185">Reference proteome</keyword>
<evidence type="ECO:0008006" key="3">
    <source>
        <dbReference type="Google" id="ProtNLM"/>
    </source>
</evidence>
<organism evidence="1 2">
    <name type="scientific">Streptomyces carpinensis</name>
    <dbReference type="NCBI Taxonomy" id="66369"/>
    <lineage>
        <taxon>Bacteria</taxon>
        <taxon>Bacillati</taxon>
        <taxon>Actinomycetota</taxon>
        <taxon>Actinomycetes</taxon>
        <taxon>Kitasatosporales</taxon>
        <taxon>Streptomycetaceae</taxon>
        <taxon>Streptomyces</taxon>
    </lineage>
</organism>
<dbReference type="RefSeq" id="WP_086728841.1">
    <property type="nucleotide sequence ID" value="NZ_MUBM01000266.1"/>
</dbReference>
<dbReference type="EMBL" id="JBEPCU010000137">
    <property type="protein sequence ID" value="MER6977558.1"/>
    <property type="molecule type" value="Genomic_DNA"/>
</dbReference>
<gene>
    <name evidence="1" type="ORF">ABT317_11190</name>
</gene>